<dbReference type="SUPFAM" id="SSF50630">
    <property type="entry name" value="Acid proteases"/>
    <property type="match status" value="1"/>
</dbReference>
<keyword evidence="16" id="KW-0239">DNA-directed DNA polymerase</keyword>
<evidence type="ECO:0000313" key="23">
    <source>
        <dbReference type="EMBL" id="KZZ88080.1"/>
    </source>
</evidence>
<evidence type="ECO:0000256" key="8">
    <source>
        <dbReference type="ARBA" id="ARBA00022723"/>
    </source>
</evidence>
<feature type="region of interest" description="Disordered" evidence="20">
    <location>
        <begin position="149"/>
        <end position="175"/>
    </location>
</feature>
<keyword evidence="24" id="KW-1185">Reference proteome</keyword>
<name>A0A166N722_9EURO</name>
<dbReference type="GO" id="GO:0008237">
    <property type="term" value="F:metallopeptidase activity"/>
    <property type="evidence" value="ECO:0007669"/>
    <property type="project" value="InterPro"/>
</dbReference>
<evidence type="ECO:0000256" key="5">
    <source>
        <dbReference type="ARBA" id="ARBA00022679"/>
    </source>
</evidence>
<evidence type="ECO:0000256" key="14">
    <source>
        <dbReference type="ARBA" id="ARBA00022917"/>
    </source>
</evidence>
<dbReference type="Pfam" id="PF00078">
    <property type="entry name" value="RVT_1"/>
    <property type="match status" value="1"/>
</dbReference>
<dbReference type="Gene3D" id="3.30.420.10">
    <property type="entry name" value="Ribonuclease H-like superfamily/Ribonuclease H"/>
    <property type="match status" value="1"/>
</dbReference>
<keyword evidence="14 19" id="KW-0648">Protein biosynthesis</keyword>
<keyword evidence="7" id="KW-0540">Nuclease</keyword>
<dbReference type="InterPro" id="IPR041373">
    <property type="entry name" value="RT_RNaseH"/>
</dbReference>
<dbReference type="FunFam" id="3.30.70.270:FF:000020">
    <property type="entry name" value="Transposon Tf2-6 polyprotein-like Protein"/>
    <property type="match status" value="1"/>
</dbReference>
<dbReference type="InterPro" id="IPR041588">
    <property type="entry name" value="Integrase_H2C2"/>
</dbReference>
<feature type="compositionally biased region" description="Low complexity" evidence="20">
    <location>
        <begin position="473"/>
        <end position="488"/>
    </location>
</feature>
<dbReference type="GO" id="GO:0003887">
    <property type="term" value="F:DNA-directed DNA polymerase activity"/>
    <property type="evidence" value="ECO:0007669"/>
    <property type="project" value="UniProtKB-KW"/>
</dbReference>
<keyword evidence="2 19" id="KW-0963">Cytoplasm</keyword>
<dbReference type="GO" id="GO:0003964">
    <property type="term" value="F:RNA-directed DNA polymerase activity"/>
    <property type="evidence" value="ECO:0007669"/>
    <property type="project" value="UniProtKB-KW"/>
</dbReference>
<dbReference type="EMBL" id="AZGZ01000028">
    <property type="protein sequence ID" value="KZZ88080.1"/>
    <property type="molecule type" value="Genomic_DNA"/>
</dbReference>
<reference evidence="23 24" key="1">
    <citation type="journal article" date="2016" name="Genome Biol. Evol.">
        <title>Divergent and convergent evolution of fungal pathogenicity.</title>
        <authorList>
            <person name="Shang Y."/>
            <person name="Xiao G."/>
            <person name="Zheng P."/>
            <person name="Cen K."/>
            <person name="Zhan S."/>
            <person name="Wang C."/>
        </authorList>
    </citation>
    <scope>NUCLEOTIDE SEQUENCE [LARGE SCALE GENOMIC DNA]</scope>
    <source>
        <strain evidence="23 24">ARSEF 7405</strain>
    </source>
</reference>
<dbReference type="GO" id="GO:0006508">
    <property type="term" value="P:proteolysis"/>
    <property type="evidence" value="ECO:0007669"/>
    <property type="project" value="UniProtKB-KW"/>
</dbReference>
<dbReference type="CDD" id="cd01647">
    <property type="entry name" value="RT_LTR"/>
    <property type="match status" value="1"/>
</dbReference>
<accession>A0A166N722</accession>
<dbReference type="Proteomes" id="UP000242877">
    <property type="component" value="Unassembled WGS sequence"/>
</dbReference>
<dbReference type="InterPro" id="IPR037518">
    <property type="entry name" value="MPN"/>
</dbReference>
<evidence type="ECO:0000256" key="19">
    <source>
        <dbReference type="HAMAP-Rule" id="MF_03007"/>
    </source>
</evidence>
<keyword evidence="13" id="KW-0229">DNA integration</keyword>
<dbReference type="PANTHER" id="PTHR37984:SF5">
    <property type="entry name" value="PROTEIN NYNRIN-LIKE"/>
    <property type="match status" value="1"/>
</dbReference>
<dbReference type="CDD" id="cd08065">
    <property type="entry name" value="MPN_eIF3h"/>
    <property type="match status" value="1"/>
</dbReference>
<dbReference type="Pfam" id="PF17917">
    <property type="entry name" value="RT_RNaseH"/>
    <property type="match status" value="1"/>
</dbReference>
<evidence type="ECO:0000256" key="17">
    <source>
        <dbReference type="ARBA" id="ARBA00023125"/>
    </source>
</evidence>
<dbReference type="PANTHER" id="PTHR37984">
    <property type="entry name" value="PROTEIN CBG26694"/>
    <property type="match status" value="1"/>
</dbReference>
<keyword evidence="8" id="KW-0479">Metal-binding</keyword>
<dbReference type="FunFam" id="3.40.140.10:FF:000052">
    <property type="entry name" value="Eukaryotic translation initiation factor 3 subunit H"/>
    <property type="match status" value="1"/>
</dbReference>
<dbReference type="GO" id="GO:0016282">
    <property type="term" value="C:eukaryotic 43S preinitiation complex"/>
    <property type="evidence" value="ECO:0007669"/>
    <property type="project" value="UniProtKB-UniRule"/>
</dbReference>
<sequence>MAPSRRAQAGTNDVAASRSRRVPRVVPPSDRVTRSRARPPPQTTHAGAVDHREGEVPSNPALSGNVSTLPPPSAMPPAPEARIISNASVQSDAQAGSLLAAIPQADGTPVPTSTAVEAEADARALNALLMAERERHEQELAAQAREISALRSHEDSPLQPLVTSHQPPPTQQPASVQSTVDLDTIIAAAVRAALAVPTAPSATNRVTSPAVPAFIPGVPADVARAARQAIIDPTHPAYGLSLDRLIELRSVKPTGEKPRITLSLDSQQDVTTAVASFRPWELQLQSKFHKDFALFLTDREKIEYAMRFMSGKLLTAIEGWFCDPSTTLTYPGFITEVKTSIGFDNQRASARCALETLFQGTDDVTTYFNNLRFHWNLGDVPQRDRVLKFVASLRRDISIALDSVDFGEDLYRALDAARRVENAQLRRNLELSRTTVNPTALSSRKSFGPRFKPFDSQFSNSPVTPRNPPPKSALPLLPSASTASSSASKDTPNRANLKFEMPTEADIKYNERFPRCAQKPDGWRGPWWDPEVNPRKLSESDQKLLYAQRRCWRCRGSGHRVGDTCCPHEDGTSAARQNPRAQQQVASITAQAPTSQGVTTTINSDGEICNEVCTPPPNLLQISLSSLSTSSSLTKAISQQRGRHLVINGHIQGRRTRSLVDNGSEATLIAGQVVTELHLPLYTLTRNIPLVNASKKLHSVITQATVFPYDLGLLTNGIHKEHLIAYIAPVPTYDLILGDPWLRSHDPAISFLNRTISFTSLQCREKGCLQTPSKCVIYAEDYDHNSSSLPHTPLPLPEQPMSCKGRTCPPDQAVNDTDIQYVSAPAFLRAAAQPNNSAYMVMCEGTQAVICTLAVNASFTNEDLNTHLNGPPQYSHQDILRRLPPELMEFADVFSREQADSLPPHRPGIDHEIHITPGAKLPLQRNYRPHSKPENDAIAKQVRELNAKGYIRPSNSSVCSPLLCVSKPGGGIRVCTDLRAINDITIKSRFPIPLLQDILNLLILALWFTKFDVIHAFNRIRMAEGYEYLTSFICRLGQFEWLVMPFGACNAPATFQSFINSIFFDILDKFVTAYLDDILVFSSSWDEHVTHVKEVLTRLRNAQLNLDIDKSEFFVHQVKYLGVIISKEGVSMDPDKVKAIQEWSQPNSVLDVQAFLGFVNHYRRFAPNFAILAKPLYKLTEGKVVRSTKTGKRIMRYPPWQWTEQHTIAFEGLKKLLSSPPTLAYFDPAKQTIIETYSSDFVTAGVLSQYDDNGVLKPVAYFSKKMSSAEYNYCIYEKELLAIIRCFESWRPELTRLTTPVNVYTDHKTLQHFMKTKKLTARHARWAQFLAQFNFVIQYRSGKSNSKADALTRRSQDTSTPPSDRVIPILPHSALPNDTTAAFNALQAKSYSRIPDTNLIYISELNLTPISNTHTPHDHHNEIPSDDSSDEDNQSTETAYQLPDEPRLLAAYENDPILLETRSAVKRGARRIPTHAYKILKADASDLSENDGLLYMQGRLVVPQADDIRLDILDYYHLSRYFGHPGQKALFALVSRVFYWGSLRQDCIKYVKVCFTCARTKACSHAPEGLLKPLPIPETLWTSITLDLIESLPPCKRGNNTFKHILLVVDRLTKDRIIEPLTSKSTDEITKILHDRIWCKKLSTAHHPETDGQTEIINKSIKDYLKAYVNYAQDDWADYIFDAEFASRVTPSETTGCSPFFAVHGFHPQTPQEGLIPHFPENHRDISPERHRQIINWIKANTLWAKEKQRQNANAHRRPHPLYRVGDEVFVEASHFKSDRTSRKLNLRCIGPFPITCIIDDKAYEVQLPADLMDAGVTPVFHPSRLSLANTGLPGQRQPPQPPIMIEDYAGVHPEWEVQDIVDCKVTPRLGTQYKATFKGNWPDWNSQPPWQPWTDFVNCPDKIIQYHREHPNKPPPPSHFTFLLLTVSFFKLTPKLFICLPLSEQSVSVFQRTRTNLPEINDDINIDDDDDDSHSDNDLVKQPATYPRQRFSESHSFLRKQLCYLQNQTVAKMADNTETPIRTVQLEALVVMKIIKHSTQSFPTTATGSIVGMDQQGVLEITNAFPFPVVDVPADSSHFDNATQNVAAAAPRAKANIVYEREMIKMLREVNVDANNVGFYTSANMGNYINMNMIENLFHYQKEANERAVALVHDVSRSSQGALSLRAFRLSPQFMTAFKEKKFTAEQLQKSNLRYQDIFVEIPVQIHNSHLLTAYLHQLPSPLPSEEVDLPLSLQAIAADPLSQSSLLAPNFDNLTLNIDPFLEKNCDLLLDSLEIHHTENNNFQYYQRALAREQTKISAWQAKRKAENATRAQLKQPLLPEDEWKRLFKLPAEPSRLETMLNTRQVEQYSKQIDGFVSSTTGKMFAVKSNLLPNESQM</sequence>
<evidence type="ECO:0000256" key="16">
    <source>
        <dbReference type="ARBA" id="ARBA00022932"/>
    </source>
</evidence>
<feature type="region of interest" description="Disordered" evidence="20">
    <location>
        <begin position="1346"/>
        <end position="1370"/>
    </location>
</feature>
<dbReference type="SUPFAM" id="SSF53098">
    <property type="entry name" value="Ribonuclease H-like"/>
    <property type="match status" value="1"/>
</dbReference>
<comment type="similarity">
    <text evidence="19">Belongs to the eIF-3 subunit H family.</text>
</comment>
<keyword evidence="9" id="KW-0064">Aspartyl protease</keyword>
<dbReference type="Pfam" id="PF24626">
    <property type="entry name" value="SH3_Tf2-1"/>
    <property type="match status" value="1"/>
</dbReference>
<dbReference type="Pfam" id="PF17921">
    <property type="entry name" value="Integrase_H2C2"/>
    <property type="match status" value="1"/>
</dbReference>
<keyword evidence="4" id="KW-0645">Protease</keyword>
<dbReference type="HAMAP" id="MF_03007">
    <property type="entry name" value="eIF3h"/>
    <property type="match status" value="1"/>
</dbReference>
<dbReference type="InterPro" id="IPR036397">
    <property type="entry name" value="RNaseH_sf"/>
</dbReference>
<dbReference type="InterPro" id="IPR000555">
    <property type="entry name" value="JAMM/MPN+_dom"/>
</dbReference>
<feature type="region of interest" description="Disordered" evidence="20">
    <location>
        <begin position="438"/>
        <end position="497"/>
    </location>
</feature>
<feature type="compositionally biased region" description="Acidic residues" evidence="20">
    <location>
        <begin position="1961"/>
        <end position="1974"/>
    </location>
</feature>
<dbReference type="Gene3D" id="3.30.70.270">
    <property type="match status" value="2"/>
</dbReference>
<protein>
    <recommendedName>
        <fullName evidence="19">Eukaryotic translation initiation factor 3 subunit H</fullName>
        <shortName evidence="19">eIF3h</shortName>
    </recommendedName>
</protein>
<evidence type="ECO:0000256" key="7">
    <source>
        <dbReference type="ARBA" id="ARBA00022722"/>
    </source>
</evidence>
<comment type="subcellular location">
    <subcellularLocation>
        <location evidence="19">Cytoplasm</location>
    </subcellularLocation>
</comment>
<evidence type="ECO:0000256" key="10">
    <source>
        <dbReference type="ARBA" id="ARBA00022759"/>
    </source>
</evidence>
<dbReference type="CDD" id="cd00303">
    <property type="entry name" value="retropepsin_like"/>
    <property type="match status" value="1"/>
</dbReference>
<dbReference type="GO" id="GO:0006310">
    <property type="term" value="P:DNA recombination"/>
    <property type="evidence" value="ECO:0007669"/>
    <property type="project" value="UniProtKB-KW"/>
</dbReference>
<dbReference type="GO" id="GO:0003677">
    <property type="term" value="F:DNA binding"/>
    <property type="evidence" value="ECO:0007669"/>
    <property type="project" value="UniProtKB-KW"/>
</dbReference>
<dbReference type="Pfam" id="PF01398">
    <property type="entry name" value="JAB"/>
    <property type="match status" value="1"/>
</dbReference>
<feature type="region of interest" description="Disordered" evidence="20">
    <location>
        <begin position="1"/>
        <end position="79"/>
    </location>
</feature>
<feature type="domain" description="MPN" evidence="21">
    <location>
        <begin position="2025"/>
        <end position="2175"/>
    </location>
</feature>
<dbReference type="CDD" id="cd09274">
    <property type="entry name" value="RNase_HI_RT_Ty3"/>
    <property type="match status" value="1"/>
</dbReference>
<dbReference type="Gene3D" id="3.10.10.10">
    <property type="entry name" value="HIV Type 1 Reverse Transcriptase, subunit A, domain 1"/>
    <property type="match status" value="1"/>
</dbReference>
<dbReference type="GO" id="GO:0046872">
    <property type="term" value="F:metal ion binding"/>
    <property type="evidence" value="ECO:0007669"/>
    <property type="project" value="UniProtKB-KW"/>
</dbReference>
<comment type="subunit">
    <text evidence="1">Component of the NuA4 histone acetyltransferase complex.</text>
</comment>
<comment type="function">
    <text evidence="19">Component of the eukaryotic translation initiation factor 3 (eIF-3) complex, which is involved in protein synthesis of a specialized repertoire of mRNAs and, together with other initiation factors, stimulates binding of mRNA and methionyl-tRNAi to the 40S ribosome. The eIF-3 complex specifically targets and initiates translation of a subset of mRNAs involved in cell proliferation.</text>
</comment>
<evidence type="ECO:0000259" key="22">
    <source>
        <dbReference type="PROSITE" id="PS50878"/>
    </source>
</evidence>
<dbReference type="InterPro" id="IPR012337">
    <property type="entry name" value="RNaseH-like_sf"/>
</dbReference>
<dbReference type="GO" id="GO:0004519">
    <property type="term" value="F:endonuclease activity"/>
    <property type="evidence" value="ECO:0007669"/>
    <property type="project" value="UniProtKB-KW"/>
</dbReference>
<keyword evidence="12" id="KW-0460">Magnesium</keyword>
<dbReference type="InterPro" id="IPR000477">
    <property type="entry name" value="RT_dom"/>
</dbReference>
<evidence type="ECO:0000256" key="9">
    <source>
        <dbReference type="ARBA" id="ARBA00022750"/>
    </source>
</evidence>
<evidence type="ECO:0000256" key="12">
    <source>
        <dbReference type="ARBA" id="ARBA00022842"/>
    </source>
</evidence>
<dbReference type="InterPro" id="IPR027524">
    <property type="entry name" value="eIF3h"/>
</dbReference>
<evidence type="ECO:0000256" key="1">
    <source>
        <dbReference type="ARBA" id="ARBA00011353"/>
    </source>
</evidence>
<dbReference type="GO" id="GO:0015074">
    <property type="term" value="P:DNA integration"/>
    <property type="evidence" value="ECO:0007669"/>
    <property type="project" value="UniProtKB-KW"/>
</dbReference>
<dbReference type="PROSITE" id="PS50249">
    <property type="entry name" value="MPN"/>
    <property type="match status" value="1"/>
</dbReference>
<dbReference type="CDD" id="cd00024">
    <property type="entry name" value="CD_CSD"/>
    <property type="match status" value="1"/>
</dbReference>
<evidence type="ECO:0000256" key="13">
    <source>
        <dbReference type="ARBA" id="ARBA00022908"/>
    </source>
</evidence>
<keyword evidence="18" id="KW-0233">DNA recombination</keyword>
<dbReference type="PROSITE" id="PS50878">
    <property type="entry name" value="RT_POL"/>
    <property type="match status" value="1"/>
</dbReference>
<dbReference type="OrthoDB" id="10265695at2759"/>
<evidence type="ECO:0000256" key="2">
    <source>
        <dbReference type="ARBA" id="ARBA00022490"/>
    </source>
</evidence>
<dbReference type="InterPro" id="IPR021109">
    <property type="entry name" value="Peptidase_aspartic_dom_sf"/>
</dbReference>
<evidence type="ECO:0000256" key="20">
    <source>
        <dbReference type="SAM" id="MobiDB-lite"/>
    </source>
</evidence>
<keyword evidence="6" id="KW-0548">Nucleotidyltransferase</keyword>
<evidence type="ECO:0000256" key="11">
    <source>
        <dbReference type="ARBA" id="ARBA00022801"/>
    </source>
</evidence>
<feature type="domain" description="Reverse transcriptase" evidence="22">
    <location>
        <begin position="946"/>
        <end position="1125"/>
    </location>
</feature>
<proteinExistence type="inferred from homology"/>
<keyword evidence="10" id="KW-0255">Endonuclease</keyword>
<evidence type="ECO:0000256" key="15">
    <source>
        <dbReference type="ARBA" id="ARBA00022918"/>
    </source>
</evidence>
<evidence type="ECO:0000256" key="6">
    <source>
        <dbReference type="ARBA" id="ARBA00022695"/>
    </source>
</evidence>
<feature type="region of interest" description="Disordered" evidence="20">
    <location>
        <begin position="1961"/>
        <end position="1985"/>
    </location>
</feature>
<evidence type="ECO:0000256" key="4">
    <source>
        <dbReference type="ARBA" id="ARBA00022670"/>
    </source>
</evidence>
<keyword evidence="15 23" id="KW-0695">RNA-directed DNA polymerase</keyword>
<feature type="region of interest" description="Disordered" evidence="20">
    <location>
        <begin position="1411"/>
        <end position="1439"/>
    </location>
</feature>
<dbReference type="Gene3D" id="2.40.50.40">
    <property type="match status" value="1"/>
</dbReference>
<evidence type="ECO:0000256" key="3">
    <source>
        <dbReference type="ARBA" id="ARBA00022540"/>
    </source>
</evidence>
<dbReference type="Gene3D" id="3.40.140.10">
    <property type="entry name" value="Cytidine Deaminase, domain 2"/>
    <property type="match status" value="1"/>
</dbReference>
<dbReference type="GO" id="GO:0005852">
    <property type="term" value="C:eukaryotic translation initiation factor 3 complex"/>
    <property type="evidence" value="ECO:0007669"/>
    <property type="project" value="UniProtKB-UniRule"/>
</dbReference>
<keyword evidence="3 19" id="KW-0396">Initiation factor</keyword>
<dbReference type="InterPro" id="IPR050951">
    <property type="entry name" value="Retrovirus_Pol_polyprotein"/>
</dbReference>
<keyword evidence="17" id="KW-0238">DNA-binding</keyword>
<dbReference type="GO" id="GO:0003743">
    <property type="term" value="F:translation initiation factor activity"/>
    <property type="evidence" value="ECO:0007669"/>
    <property type="project" value="UniProtKB-UniRule"/>
</dbReference>
<dbReference type="GO" id="GO:0001732">
    <property type="term" value="P:formation of cytoplasmic translation initiation complex"/>
    <property type="evidence" value="ECO:0007669"/>
    <property type="project" value="UniProtKB-UniRule"/>
</dbReference>
<dbReference type="SUPFAM" id="SSF54160">
    <property type="entry name" value="Chromo domain-like"/>
    <property type="match status" value="1"/>
</dbReference>
<comment type="caution">
    <text evidence="23">The sequence shown here is derived from an EMBL/GenBank/DDBJ whole genome shotgun (WGS) entry which is preliminary data.</text>
</comment>
<dbReference type="Gene3D" id="1.10.340.70">
    <property type="match status" value="1"/>
</dbReference>
<gene>
    <name evidence="23" type="ORF">AAP_05140</name>
</gene>
<comment type="subunit">
    <text evidence="19">Component of the eukaryotic translation initiation factor 3 (eIF-3) complex.</text>
</comment>
<evidence type="ECO:0000256" key="18">
    <source>
        <dbReference type="ARBA" id="ARBA00023172"/>
    </source>
</evidence>
<feature type="compositionally biased region" description="Pro residues" evidence="20">
    <location>
        <begin position="69"/>
        <end position="79"/>
    </location>
</feature>
<keyword evidence="5" id="KW-0808">Transferase</keyword>
<dbReference type="InterPro" id="IPR043128">
    <property type="entry name" value="Rev_trsase/Diguanyl_cyclase"/>
</dbReference>
<dbReference type="VEuPathDB" id="FungiDB:AAP_05140"/>
<evidence type="ECO:0000259" key="21">
    <source>
        <dbReference type="PROSITE" id="PS50249"/>
    </source>
</evidence>
<dbReference type="SUPFAM" id="SSF56672">
    <property type="entry name" value="DNA/RNA polymerases"/>
    <property type="match status" value="1"/>
</dbReference>
<dbReference type="GO" id="GO:0004190">
    <property type="term" value="F:aspartic-type endopeptidase activity"/>
    <property type="evidence" value="ECO:0007669"/>
    <property type="project" value="UniProtKB-KW"/>
</dbReference>
<organism evidence="23 24">
    <name type="scientific">Ascosphaera apis ARSEF 7405</name>
    <dbReference type="NCBI Taxonomy" id="392613"/>
    <lineage>
        <taxon>Eukaryota</taxon>
        <taxon>Fungi</taxon>
        <taxon>Dikarya</taxon>
        <taxon>Ascomycota</taxon>
        <taxon>Pezizomycotina</taxon>
        <taxon>Eurotiomycetes</taxon>
        <taxon>Eurotiomycetidae</taxon>
        <taxon>Onygenales</taxon>
        <taxon>Ascosphaeraceae</taxon>
        <taxon>Ascosphaera</taxon>
    </lineage>
</organism>
<dbReference type="InterPro" id="IPR016197">
    <property type="entry name" value="Chromo-like_dom_sf"/>
</dbReference>
<dbReference type="Pfam" id="PF19445">
    <property type="entry name" value="eIF3h_C"/>
    <property type="match status" value="1"/>
</dbReference>
<feature type="compositionally biased region" description="Acidic residues" evidence="20">
    <location>
        <begin position="1424"/>
        <end position="1434"/>
    </location>
</feature>
<dbReference type="InterPro" id="IPR045810">
    <property type="entry name" value="eIF3h_C"/>
</dbReference>
<dbReference type="GO" id="GO:0033290">
    <property type="term" value="C:eukaryotic 48S preinitiation complex"/>
    <property type="evidence" value="ECO:0007669"/>
    <property type="project" value="UniProtKB-UniRule"/>
</dbReference>
<keyword evidence="11" id="KW-0378">Hydrolase</keyword>
<evidence type="ECO:0000313" key="24">
    <source>
        <dbReference type="Proteomes" id="UP000242877"/>
    </source>
</evidence>
<dbReference type="InterPro" id="IPR056924">
    <property type="entry name" value="SH3_Tf2-1"/>
</dbReference>
<dbReference type="InterPro" id="IPR043502">
    <property type="entry name" value="DNA/RNA_pol_sf"/>
</dbReference>
<dbReference type="Gene3D" id="2.40.70.10">
    <property type="entry name" value="Acid Proteases"/>
    <property type="match status" value="1"/>
</dbReference>